<dbReference type="GO" id="GO:0034625">
    <property type="term" value="P:fatty acid elongation, monounsaturated fatty acid"/>
    <property type="evidence" value="ECO:0007669"/>
    <property type="project" value="TreeGrafter"/>
</dbReference>
<comment type="similarity">
    <text evidence="10">Belongs to the ELO family.</text>
</comment>
<feature type="transmembrane region" description="Helical" evidence="10">
    <location>
        <begin position="67"/>
        <end position="90"/>
    </location>
</feature>
<keyword evidence="8 10" id="KW-0472">Membrane</keyword>
<keyword evidence="6 10" id="KW-1133">Transmembrane helix</keyword>
<evidence type="ECO:0000256" key="4">
    <source>
        <dbReference type="ARBA" id="ARBA00022692"/>
    </source>
</evidence>
<comment type="catalytic activity">
    <reaction evidence="10">
        <text>a very-long-chain acyl-CoA + malonyl-CoA + H(+) = a very-long-chain 3-oxoacyl-CoA + CO2 + CoA</text>
        <dbReference type="Rhea" id="RHEA:32727"/>
        <dbReference type="ChEBI" id="CHEBI:15378"/>
        <dbReference type="ChEBI" id="CHEBI:16526"/>
        <dbReference type="ChEBI" id="CHEBI:57287"/>
        <dbReference type="ChEBI" id="CHEBI:57384"/>
        <dbReference type="ChEBI" id="CHEBI:90725"/>
        <dbReference type="ChEBI" id="CHEBI:90736"/>
        <dbReference type="EC" id="2.3.1.199"/>
    </reaction>
</comment>
<evidence type="ECO:0000256" key="8">
    <source>
        <dbReference type="ARBA" id="ARBA00023136"/>
    </source>
</evidence>
<keyword evidence="4 10" id="KW-0812">Transmembrane</keyword>
<evidence type="ECO:0000256" key="2">
    <source>
        <dbReference type="ARBA" id="ARBA00022516"/>
    </source>
</evidence>
<name>A0AAD4PMH1_9MUSC</name>
<keyword evidence="2 10" id="KW-0444">Lipid biosynthesis</keyword>
<organism evidence="11 12">
    <name type="scientific">Drosophila rubida</name>
    <dbReference type="NCBI Taxonomy" id="30044"/>
    <lineage>
        <taxon>Eukaryota</taxon>
        <taxon>Metazoa</taxon>
        <taxon>Ecdysozoa</taxon>
        <taxon>Arthropoda</taxon>
        <taxon>Hexapoda</taxon>
        <taxon>Insecta</taxon>
        <taxon>Pterygota</taxon>
        <taxon>Neoptera</taxon>
        <taxon>Endopterygota</taxon>
        <taxon>Diptera</taxon>
        <taxon>Brachycera</taxon>
        <taxon>Muscomorpha</taxon>
        <taxon>Ephydroidea</taxon>
        <taxon>Drosophilidae</taxon>
        <taxon>Drosophila</taxon>
    </lineage>
</organism>
<feature type="transmembrane region" description="Helical" evidence="10">
    <location>
        <begin position="26"/>
        <end position="46"/>
    </location>
</feature>
<dbReference type="Proteomes" id="UP001200034">
    <property type="component" value="Unassembled WGS sequence"/>
</dbReference>
<dbReference type="GO" id="GO:0019367">
    <property type="term" value="P:fatty acid elongation, saturated fatty acid"/>
    <property type="evidence" value="ECO:0007669"/>
    <property type="project" value="TreeGrafter"/>
</dbReference>
<dbReference type="Pfam" id="PF01151">
    <property type="entry name" value="ELO"/>
    <property type="match status" value="1"/>
</dbReference>
<proteinExistence type="inferred from homology"/>
<accession>A0AAD4PMH1</accession>
<keyword evidence="7 10" id="KW-0443">Lipid metabolism</keyword>
<dbReference type="GO" id="GO:0009922">
    <property type="term" value="F:fatty acid elongase activity"/>
    <property type="evidence" value="ECO:0007669"/>
    <property type="project" value="UniProtKB-EC"/>
</dbReference>
<evidence type="ECO:0000313" key="11">
    <source>
        <dbReference type="EMBL" id="KAH8372263.1"/>
    </source>
</evidence>
<keyword evidence="5 10" id="KW-0276">Fatty acid metabolism</keyword>
<evidence type="ECO:0000256" key="3">
    <source>
        <dbReference type="ARBA" id="ARBA00022679"/>
    </source>
</evidence>
<dbReference type="PANTHER" id="PTHR11157:SF116">
    <property type="entry name" value="ELONGATION OF VERY LONG CHAIN FATTY ACIDS PROTEIN-RELATED"/>
    <property type="match status" value="1"/>
</dbReference>
<dbReference type="PANTHER" id="PTHR11157">
    <property type="entry name" value="FATTY ACID ACYL TRANSFERASE-RELATED"/>
    <property type="match status" value="1"/>
</dbReference>
<evidence type="ECO:0000256" key="6">
    <source>
        <dbReference type="ARBA" id="ARBA00022989"/>
    </source>
</evidence>
<dbReference type="GO" id="GO:0005789">
    <property type="term" value="C:endoplasmic reticulum membrane"/>
    <property type="evidence" value="ECO:0007669"/>
    <property type="project" value="TreeGrafter"/>
</dbReference>
<feature type="transmembrane region" description="Helical" evidence="10">
    <location>
        <begin position="140"/>
        <end position="157"/>
    </location>
</feature>
<feature type="transmembrane region" description="Helical" evidence="10">
    <location>
        <begin position="232"/>
        <end position="251"/>
    </location>
</feature>
<evidence type="ECO:0000256" key="10">
    <source>
        <dbReference type="RuleBase" id="RU361115"/>
    </source>
</evidence>
<gene>
    <name evidence="11" type="ORF">KR093_010849</name>
</gene>
<protein>
    <recommendedName>
        <fullName evidence="10">Elongation of very long chain fatty acids protein</fullName>
        <ecNumber evidence="10">2.3.1.199</ecNumber>
    </recommendedName>
    <alternativeName>
        <fullName evidence="10">Very-long-chain 3-oxoacyl-CoA synthase</fullName>
    </alternativeName>
</protein>
<evidence type="ECO:0000256" key="9">
    <source>
        <dbReference type="ARBA" id="ARBA00023160"/>
    </source>
</evidence>
<sequence length="264" mass="31193">MSTQTSDFFQSAHADPQQLPLSNSPWPIFLILASYLLFVLKYGKLFMAKRKPFNLRNVLYVYNIGQVAYNGIFFGVTFYYLIIVGICNFRCMENFPFGHKHKNLERYVHFAYYINKIIDLLDTVFFVLRKKYRQISVLHVYHHIMMVLGCYIVMRFYGTGGHFNVLGLINSFVHTVMYFYYFLSAVYPGVNSSIWWKKYITIIQLAQFVILFCYASYVLLFSKGCGFPRSLLLMQITQAMVMMYMFGKFYIKTYLRPTQRAKAK</sequence>
<keyword evidence="3 10" id="KW-0808">Transferase</keyword>
<keyword evidence="9 10" id="KW-0275">Fatty acid biosynthesis</keyword>
<dbReference type="AlphaFoldDB" id="A0AAD4PMH1"/>
<dbReference type="GO" id="GO:0034626">
    <property type="term" value="P:fatty acid elongation, polyunsaturated fatty acid"/>
    <property type="evidence" value="ECO:0007669"/>
    <property type="project" value="TreeGrafter"/>
</dbReference>
<evidence type="ECO:0000313" key="12">
    <source>
        <dbReference type="Proteomes" id="UP001200034"/>
    </source>
</evidence>
<reference evidence="11" key="1">
    <citation type="journal article" date="2021" name="Mol. Ecol. Resour.">
        <title>Phylogenomic analyses of the genus Drosophila reveals genomic signals of climate adaptation.</title>
        <authorList>
            <person name="Li F."/>
            <person name="Rane R.V."/>
            <person name="Luria V."/>
            <person name="Xiong Z."/>
            <person name="Chen J."/>
            <person name="Li Z."/>
            <person name="Catullo R.A."/>
            <person name="Griffin P.C."/>
            <person name="Schiffer M."/>
            <person name="Pearce S."/>
            <person name="Lee S.F."/>
            <person name="McElroy K."/>
            <person name="Stocker A."/>
            <person name="Shirriffs J."/>
            <person name="Cockerell F."/>
            <person name="Coppin C."/>
            <person name="Sgro C.M."/>
            <person name="Karger A."/>
            <person name="Cain J.W."/>
            <person name="Weber J.A."/>
            <person name="Santpere G."/>
            <person name="Kirschner M.W."/>
            <person name="Hoffmann A.A."/>
            <person name="Oakeshott J.G."/>
            <person name="Zhang G."/>
        </authorList>
    </citation>
    <scope>NUCLEOTIDE SEQUENCE</scope>
    <source>
        <strain evidence="11">BGI-SZ-2011g</strain>
    </source>
</reference>
<dbReference type="EMBL" id="JAJJHW010002585">
    <property type="protein sequence ID" value="KAH8372263.1"/>
    <property type="molecule type" value="Genomic_DNA"/>
</dbReference>
<dbReference type="EC" id="2.3.1.199" evidence="10"/>
<feature type="transmembrane region" description="Helical" evidence="10">
    <location>
        <begin position="163"/>
        <end position="187"/>
    </location>
</feature>
<dbReference type="GO" id="GO:0030148">
    <property type="term" value="P:sphingolipid biosynthetic process"/>
    <property type="evidence" value="ECO:0007669"/>
    <property type="project" value="TreeGrafter"/>
</dbReference>
<comment type="subcellular location">
    <subcellularLocation>
        <location evidence="1">Membrane</location>
        <topology evidence="1">Multi-pass membrane protein</topology>
    </subcellularLocation>
</comment>
<evidence type="ECO:0000256" key="5">
    <source>
        <dbReference type="ARBA" id="ARBA00022832"/>
    </source>
</evidence>
<feature type="transmembrane region" description="Helical" evidence="10">
    <location>
        <begin position="199"/>
        <end position="220"/>
    </location>
</feature>
<feature type="transmembrane region" description="Helical" evidence="10">
    <location>
        <begin position="110"/>
        <end position="128"/>
    </location>
</feature>
<dbReference type="GO" id="GO:0042761">
    <property type="term" value="P:very long-chain fatty acid biosynthetic process"/>
    <property type="evidence" value="ECO:0007669"/>
    <property type="project" value="TreeGrafter"/>
</dbReference>
<evidence type="ECO:0000256" key="1">
    <source>
        <dbReference type="ARBA" id="ARBA00004141"/>
    </source>
</evidence>
<comment type="caution">
    <text evidence="11">The sequence shown here is derived from an EMBL/GenBank/DDBJ whole genome shotgun (WGS) entry which is preliminary data.</text>
</comment>
<keyword evidence="12" id="KW-1185">Reference proteome</keyword>
<evidence type="ECO:0000256" key="7">
    <source>
        <dbReference type="ARBA" id="ARBA00023098"/>
    </source>
</evidence>
<dbReference type="InterPro" id="IPR002076">
    <property type="entry name" value="ELO_fam"/>
</dbReference>